<dbReference type="GO" id="GO:0016787">
    <property type="term" value="F:hydrolase activity"/>
    <property type="evidence" value="ECO:0007669"/>
    <property type="project" value="UniProtKB-KW"/>
</dbReference>
<dbReference type="KEGG" id="foc:113205331"/>
<dbReference type="GO" id="GO:0043139">
    <property type="term" value="F:5'-3' DNA helicase activity"/>
    <property type="evidence" value="ECO:0007669"/>
    <property type="project" value="UniProtKB-EC"/>
</dbReference>
<keyword evidence="1" id="KW-0067">ATP-binding</keyword>
<evidence type="ECO:0000313" key="3">
    <source>
        <dbReference type="Proteomes" id="UP000504606"/>
    </source>
</evidence>
<evidence type="ECO:0000259" key="2">
    <source>
        <dbReference type="Pfam" id="PF05970"/>
    </source>
</evidence>
<organism evidence="3 4">
    <name type="scientific">Frankliniella occidentalis</name>
    <name type="common">Western flower thrips</name>
    <name type="synonym">Euthrips occidentalis</name>
    <dbReference type="NCBI Taxonomy" id="133901"/>
    <lineage>
        <taxon>Eukaryota</taxon>
        <taxon>Metazoa</taxon>
        <taxon>Ecdysozoa</taxon>
        <taxon>Arthropoda</taxon>
        <taxon>Hexapoda</taxon>
        <taxon>Insecta</taxon>
        <taxon>Pterygota</taxon>
        <taxon>Neoptera</taxon>
        <taxon>Paraneoptera</taxon>
        <taxon>Thysanoptera</taxon>
        <taxon>Terebrantia</taxon>
        <taxon>Thripoidea</taxon>
        <taxon>Thripidae</taxon>
        <taxon>Frankliniella</taxon>
    </lineage>
</organism>
<reference evidence="4" key="1">
    <citation type="submission" date="2025-08" db="UniProtKB">
        <authorList>
            <consortium name="RefSeq"/>
        </authorList>
    </citation>
    <scope>IDENTIFICATION</scope>
    <source>
        <tissue evidence="4">Whole organism</tissue>
    </source>
</reference>
<sequence>MEWNPEQEKVLNQVDQMLLTRQPKLIRVEGPAASGKSTLLLEIASRTRQSLGPQSVLVLALTNTAADAVGGRTFHRALNLPVSDPPAGPENNFVEESLDSLGLGDVKVILIDNVHQVNDHVMTMALSRFRQEGCAEPFGGRMLVMFGDDVSWGPVLDIAPPHSVSVPSVIKLHKTYFKDESFGEAVERLKRGIVTEADSSLYEGRRLENLTPAEQEEFLRGPKVLVSRDDRDDHNESFRMISSSGSGAQAQTFARATGSPFERVTLWPGAPVVLTTTQRRGLEAGSQGEVTSVAANGVEVQFQGVPSGPESLSGDGGLPLINPLAYTVPTAQGLRFDKVLVQLPASGFGGFPLIYAAVSRAKCWDGIAFLESVPTHPQEKRKKFLSDLSDYLSDSSLSTLASTKLN</sequence>
<proteinExistence type="inferred from homology"/>
<dbReference type="GO" id="GO:0006281">
    <property type="term" value="P:DNA repair"/>
    <property type="evidence" value="ECO:0007669"/>
    <property type="project" value="UniProtKB-KW"/>
</dbReference>
<comment type="similarity">
    <text evidence="1">Belongs to the helicase family.</text>
</comment>
<dbReference type="Gene3D" id="3.40.50.300">
    <property type="entry name" value="P-loop containing nucleotide triphosphate hydrolases"/>
    <property type="match status" value="1"/>
</dbReference>
<keyword evidence="1" id="KW-0378">Hydrolase</keyword>
<accession>A0A9C6U0Z7</accession>
<keyword evidence="3" id="KW-1185">Reference proteome</keyword>
<dbReference type="AlphaFoldDB" id="A0A9C6U0Z7"/>
<protein>
    <recommendedName>
        <fullName evidence="1">ATP-dependent DNA helicase</fullName>
        <ecNumber evidence="1">5.6.2.3</ecNumber>
    </recommendedName>
</protein>
<keyword evidence="1" id="KW-0547">Nucleotide-binding</keyword>
<evidence type="ECO:0000313" key="4">
    <source>
        <dbReference type="RefSeq" id="XP_052121627.1"/>
    </source>
</evidence>
<dbReference type="GO" id="GO:0000723">
    <property type="term" value="P:telomere maintenance"/>
    <property type="evidence" value="ECO:0007669"/>
    <property type="project" value="InterPro"/>
</dbReference>
<dbReference type="InterPro" id="IPR027417">
    <property type="entry name" value="P-loop_NTPase"/>
</dbReference>
<comment type="catalytic activity">
    <reaction evidence="1">
        <text>ATP + H2O = ADP + phosphate + H(+)</text>
        <dbReference type="Rhea" id="RHEA:13065"/>
        <dbReference type="ChEBI" id="CHEBI:15377"/>
        <dbReference type="ChEBI" id="CHEBI:15378"/>
        <dbReference type="ChEBI" id="CHEBI:30616"/>
        <dbReference type="ChEBI" id="CHEBI:43474"/>
        <dbReference type="ChEBI" id="CHEBI:456216"/>
        <dbReference type="EC" id="5.6.2.3"/>
    </reaction>
</comment>
<keyword evidence="1" id="KW-0227">DNA damage</keyword>
<dbReference type="InterPro" id="IPR010285">
    <property type="entry name" value="DNA_helicase_pif1-like_DEAD"/>
</dbReference>
<comment type="cofactor">
    <cofactor evidence="1">
        <name>Mg(2+)</name>
        <dbReference type="ChEBI" id="CHEBI:18420"/>
    </cofactor>
</comment>
<dbReference type="Proteomes" id="UP000504606">
    <property type="component" value="Unplaced"/>
</dbReference>
<dbReference type="GeneID" id="113205331"/>
<dbReference type="GO" id="GO:0006310">
    <property type="term" value="P:DNA recombination"/>
    <property type="evidence" value="ECO:0007669"/>
    <property type="project" value="UniProtKB-KW"/>
</dbReference>
<dbReference type="EC" id="5.6.2.3" evidence="1"/>
<evidence type="ECO:0000256" key="1">
    <source>
        <dbReference type="RuleBase" id="RU363044"/>
    </source>
</evidence>
<feature type="domain" description="DNA helicase Pif1-like DEAD-box helicase" evidence="2">
    <location>
        <begin position="4"/>
        <end position="156"/>
    </location>
</feature>
<gene>
    <name evidence="4" type="primary">LOC113205331</name>
</gene>
<dbReference type="Pfam" id="PF05970">
    <property type="entry name" value="PIF1"/>
    <property type="match status" value="1"/>
</dbReference>
<dbReference type="RefSeq" id="XP_052121627.1">
    <property type="nucleotide sequence ID" value="XM_052265667.1"/>
</dbReference>
<keyword evidence="1" id="KW-0233">DNA recombination</keyword>
<dbReference type="InterPro" id="IPR051055">
    <property type="entry name" value="PIF1_helicase"/>
</dbReference>
<dbReference type="PANTHER" id="PTHR47642">
    <property type="entry name" value="ATP-DEPENDENT DNA HELICASE"/>
    <property type="match status" value="1"/>
</dbReference>
<dbReference type="GO" id="GO:0005524">
    <property type="term" value="F:ATP binding"/>
    <property type="evidence" value="ECO:0007669"/>
    <property type="project" value="UniProtKB-KW"/>
</dbReference>
<name>A0A9C6U0Z7_FRAOC</name>
<dbReference type="OrthoDB" id="432234at2759"/>
<keyword evidence="1" id="KW-0347">Helicase</keyword>
<dbReference type="PANTHER" id="PTHR47642:SF5">
    <property type="entry name" value="ATP-DEPENDENT DNA HELICASE"/>
    <property type="match status" value="1"/>
</dbReference>
<keyword evidence="1" id="KW-0234">DNA repair</keyword>
<dbReference type="SUPFAM" id="SSF52540">
    <property type="entry name" value="P-loop containing nucleoside triphosphate hydrolases"/>
    <property type="match status" value="2"/>
</dbReference>